<dbReference type="EMBL" id="KN818292">
    <property type="protein sequence ID" value="KIL60839.1"/>
    <property type="molecule type" value="Genomic_DNA"/>
</dbReference>
<accession>A0A0C2T2X3</accession>
<feature type="region of interest" description="Disordered" evidence="5">
    <location>
        <begin position="480"/>
        <end position="526"/>
    </location>
</feature>
<dbReference type="STRING" id="946122.A0A0C2T2X3"/>
<dbReference type="InterPro" id="IPR015048">
    <property type="entry name" value="DUF1899"/>
</dbReference>
<dbReference type="InParanoid" id="A0A0C2T2X3"/>
<dbReference type="InterPro" id="IPR001680">
    <property type="entry name" value="WD40_rpt"/>
</dbReference>
<dbReference type="SMART" id="SM00320">
    <property type="entry name" value="WD40"/>
    <property type="match status" value="3"/>
</dbReference>
<dbReference type="InterPro" id="IPR015505">
    <property type="entry name" value="Coronin"/>
</dbReference>
<evidence type="ECO:0000259" key="6">
    <source>
        <dbReference type="SMART" id="SM01166"/>
    </source>
</evidence>
<feature type="repeat" description="WD" evidence="3">
    <location>
        <begin position="89"/>
        <end position="124"/>
    </location>
</feature>
<comment type="similarity">
    <text evidence="4">Belongs to the WD repeat coronin family.</text>
</comment>
<evidence type="ECO:0000256" key="4">
    <source>
        <dbReference type="RuleBase" id="RU280818"/>
    </source>
</evidence>
<dbReference type="SMART" id="SM01167">
    <property type="entry name" value="DUF1900"/>
    <property type="match status" value="1"/>
</dbReference>
<dbReference type="Pfam" id="PF08953">
    <property type="entry name" value="DUF1899"/>
    <property type="match status" value="1"/>
</dbReference>
<dbReference type="OrthoDB" id="1850764at2759"/>
<evidence type="ECO:0000256" key="5">
    <source>
        <dbReference type="SAM" id="MobiDB-lite"/>
    </source>
</evidence>
<dbReference type="Proteomes" id="UP000054549">
    <property type="component" value="Unassembled WGS sequence"/>
</dbReference>
<gene>
    <name evidence="7" type="ORF">M378DRAFT_167650</name>
</gene>
<dbReference type="SMART" id="SM01166">
    <property type="entry name" value="DUF1899"/>
    <property type="match status" value="1"/>
</dbReference>
<sequence length="563" mass="60702">MSRFVRASKYRHVFGQPAKKEHWLENIKVTNSAWDTNIVSASGKYITVNWNSSGGGAFAILPLPSPFTAITTSSGGPFTHKLPDTLPLARSHTAAVLDTDWSPHSDSIVASGAEDGKVMIWKVDDRVFDGWGEEGWEPPRDFDPVARIDAGPKKIGQVVWHPTAAHVLASASGEHTVKVWDLTNGDGQTRAVLGGHGDTIQSVAFNVVGTMLATTCRDRKLRMFDLRAGGDAVRTSDGHGGVKGARVVWMGEHDRIATTGFSRMSDRQVGIWETGGLGNLKLLTLDQSSGVVMPFWSDNNILFLGESDGNVRYYEYELDTLHALSEYKSTEPQRGMCFLPRRSLNVSDCEIARAYKVHATAIEPIAFIVPRKADSFQSDIFPPALSSEASLTAAEFFSGKPATVKLVNLESGSVFQATPTTPATAPPPPALPSTPAVVTTTSSSLLAPVKTPTRSMTAPEQQIEQIQAHPVLARSQSSGVAATSGRAAIPPTAGEGEEIEQPDDTEDANIGNHPRIPELEDENTKLTGELRDAREKIRNLELQVEGLKANARKAAQALLDSQV</sequence>
<dbReference type="Pfam" id="PF16300">
    <property type="entry name" value="WD40_4"/>
    <property type="match status" value="1"/>
</dbReference>
<protein>
    <recommendedName>
        <fullName evidence="4">Coronin</fullName>
    </recommendedName>
</protein>
<dbReference type="AlphaFoldDB" id="A0A0C2T2X3"/>
<evidence type="ECO:0000313" key="7">
    <source>
        <dbReference type="EMBL" id="KIL60839.1"/>
    </source>
</evidence>
<dbReference type="InterPro" id="IPR036322">
    <property type="entry name" value="WD40_repeat_dom_sf"/>
</dbReference>
<dbReference type="PANTHER" id="PTHR10856">
    <property type="entry name" value="CORONIN"/>
    <property type="match status" value="1"/>
</dbReference>
<keyword evidence="1 3" id="KW-0853">WD repeat</keyword>
<keyword evidence="8" id="KW-1185">Reference proteome</keyword>
<name>A0A0C2T2X3_AMAMK</name>
<dbReference type="GO" id="GO:0007015">
    <property type="term" value="P:actin filament organization"/>
    <property type="evidence" value="ECO:0007669"/>
    <property type="project" value="TreeGrafter"/>
</dbReference>
<evidence type="ECO:0000256" key="3">
    <source>
        <dbReference type="PROSITE-ProRule" id="PRU00221"/>
    </source>
</evidence>
<dbReference type="SUPFAM" id="SSF50978">
    <property type="entry name" value="WD40 repeat-like"/>
    <property type="match status" value="1"/>
</dbReference>
<dbReference type="PROSITE" id="PS50082">
    <property type="entry name" value="WD_REPEATS_2"/>
    <property type="match status" value="3"/>
</dbReference>
<feature type="repeat" description="WD" evidence="3">
    <location>
        <begin position="193"/>
        <end position="234"/>
    </location>
</feature>
<evidence type="ECO:0000256" key="2">
    <source>
        <dbReference type="ARBA" id="ARBA00022737"/>
    </source>
</evidence>
<evidence type="ECO:0000256" key="1">
    <source>
        <dbReference type="ARBA" id="ARBA00022574"/>
    </source>
</evidence>
<feature type="domain" description="DUF1899" evidence="6">
    <location>
        <begin position="3"/>
        <end position="67"/>
    </location>
</feature>
<dbReference type="PROSITE" id="PS50294">
    <property type="entry name" value="WD_REPEATS_REGION"/>
    <property type="match status" value="1"/>
</dbReference>
<dbReference type="Pfam" id="PF00400">
    <property type="entry name" value="WD40"/>
    <property type="match status" value="3"/>
</dbReference>
<dbReference type="GO" id="GO:0051015">
    <property type="term" value="F:actin filament binding"/>
    <property type="evidence" value="ECO:0007669"/>
    <property type="project" value="TreeGrafter"/>
</dbReference>
<organism evidence="7 8">
    <name type="scientific">Amanita muscaria (strain Koide BX008)</name>
    <dbReference type="NCBI Taxonomy" id="946122"/>
    <lineage>
        <taxon>Eukaryota</taxon>
        <taxon>Fungi</taxon>
        <taxon>Dikarya</taxon>
        <taxon>Basidiomycota</taxon>
        <taxon>Agaricomycotina</taxon>
        <taxon>Agaricomycetes</taxon>
        <taxon>Agaricomycetidae</taxon>
        <taxon>Agaricales</taxon>
        <taxon>Pluteineae</taxon>
        <taxon>Amanitaceae</taxon>
        <taxon>Amanita</taxon>
    </lineage>
</organism>
<keyword evidence="2 4" id="KW-0677">Repeat</keyword>
<feature type="repeat" description="WD" evidence="3">
    <location>
        <begin position="148"/>
        <end position="190"/>
    </location>
</feature>
<dbReference type="FunCoup" id="A0A0C2T2X3">
    <property type="interactions" value="103"/>
</dbReference>
<dbReference type="PANTHER" id="PTHR10856:SF0">
    <property type="entry name" value="CORONIN"/>
    <property type="match status" value="1"/>
</dbReference>
<feature type="compositionally biased region" description="Basic and acidic residues" evidence="5">
    <location>
        <begin position="515"/>
        <end position="526"/>
    </location>
</feature>
<dbReference type="InterPro" id="IPR015943">
    <property type="entry name" value="WD40/YVTN_repeat-like_dom_sf"/>
</dbReference>
<dbReference type="HOGENOM" id="CLU_026859_3_2_1"/>
<evidence type="ECO:0000313" key="8">
    <source>
        <dbReference type="Proteomes" id="UP000054549"/>
    </source>
</evidence>
<dbReference type="Gene3D" id="2.130.10.10">
    <property type="entry name" value="YVTN repeat-like/Quinoprotein amine dehydrogenase"/>
    <property type="match status" value="1"/>
</dbReference>
<proteinExistence type="inferred from homology"/>
<feature type="compositionally biased region" description="Acidic residues" evidence="5">
    <location>
        <begin position="495"/>
        <end position="507"/>
    </location>
</feature>
<reference evidence="7 8" key="1">
    <citation type="submission" date="2014-04" db="EMBL/GenBank/DDBJ databases">
        <title>Evolutionary Origins and Diversification of the Mycorrhizal Mutualists.</title>
        <authorList>
            <consortium name="DOE Joint Genome Institute"/>
            <consortium name="Mycorrhizal Genomics Consortium"/>
            <person name="Kohler A."/>
            <person name="Kuo A."/>
            <person name="Nagy L.G."/>
            <person name="Floudas D."/>
            <person name="Copeland A."/>
            <person name="Barry K.W."/>
            <person name="Cichocki N."/>
            <person name="Veneault-Fourrey C."/>
            <person name="LaButti K."/>
            <person name="Lindquist E.A."/>
            <person name="Lipzen A."/>
            <person name="Lundell T."/>
            <person name="Morin E."/>
            <person name="Murat C."/>
            <person name="Riley R."/>
            <person name="Ohm R."/>
            <person name="Sun H."/>
            <person name="Tunlid A."/>
            <person name="Henrissat B."/>
            <person name="Grigoriev I.V."/>
            <person name="Hibbett D.S."/>
            <person name="Martin F."/>
        </authorList>
    </citation>
    <scope>NUCLEOTIDE SEQUENCE [LARGE SCALE GENOMIC DNA]</scope>
    <source>
        <strain evidence="7 8">Koide BX008</strain>
    </source>
</reference>